<dbReference type="PANTHER" id="PTHR42830:SF2">
    <property type="entry name" value="OSMC_OHR FAMILY PROTEIN"/>
    <property type="match status" value="1"/>
</dbReference>
<dbReference type="EMBL" id="FRBH01000003">
    <property type="protein sequence ID" value="SHK76637.1"/>
    <property type="molecule type" value="Genomic_DNA"/>
</dbReference>
<reference evidence="2" key="1">
    <citation type="submission" date="2016-11" db="EMBL/GenBank/DDBJ databases">
        <authorList>
            <person name="Varghese N."/>
            <person name="Submissions S."/>
        </authorList>
    </citation>
    <scope>NUCLEOTIDE SEQUENCE [LARGE SCALE GENOMIC DNA]</scope>
    <source>
        <strain evidence="2">DSM 27989</strain>
    </source>
</reference>
<name>A0A1M6V569_9FLAO</name>
<gene>
    <name evidence="1" type="ORF">SAMN05443634_103193</name>
</gene>
<sequence length="174" mass="19564">MFKNNYSCYIKYLVNFEIKMVFKHLFKVGLDWKMDSTNASKKCSRNHQLSIEGKPILDVSAAKAFKGDPSLYNPEDLLLSSVTSCHMMSYLYCCTQHNIEVVAYTDNSEAFLEVNEDGSGKIVKVILNPVVTIADINQSELAKSLHIKANQLCFIANSCSFPIEHHATIKGVDF</sequence>
<dbReference type="Proteomes" id="UP000184120">
    <property type="component" value="Unassembled WGS sequence"/>
</dbReference>
<evidence type="ECO:0000313" key="2">
    <source>
        <dbReference type="Proteomes" id="UP000184120"/>
    </source>
</evidence>
<evidence type="ECO:0000313" key="1">
    <source>
        <dbReference type="EMBL" id="SHK76637.1"/>
    </source>
</evidence>
<protein>
    <submittedName>
        <fullName evidence="1">Organic hydroperoxide reductase OsmC/OhrA</fullName>
    </submittedName>
</protein>
<dbReference type="InterPro" id="IPR052707">
    <property type="entry name" value="OsmC_Ohr_Peroxiredoxin"/>
</dbReference>
<dbReference type="InterPro" id="IPR003718">
    <property type="entry name" value="OsmC/Ohr_fam"/>
</dbReference>
<dbReference type="Gene3D" id="3.30.300.20">
    <property type="match status" value="1"/>
</dbReference>
<dbReference type="STRING" id="1434701.SAMN05443634_103193"/>
<accession>A0A1M6V569</accession>
<dbReference type="PANTHER" id="PTHR42830">
    <property type="entry name" value="OSMOTICALLY INDUCIBLE FAMILY PROTEIN"/>
    <property type="match status" value="1"/>
</dbReference>
<dbReference type="Pfam" id="PF02566">
    <property type="entry name" value="OsmC"/>
    <property type="match status" value="1"/>
</dbReference>
<organism evidence="1 2">
    <name type="scientific">Chishuiella changwenlii</name>
    <dbReference type="NCBI Taxonomy" id="1434701"/>
    <lineage>
        <taxon>Bacteria</taxon>
        <taxon>Pseudomonadati</taxon>
        <taxon>Bacteroidota</taxon>
        <taxon>Flavobacteriia</taxon>
        <taxon>Flavobacteriales</taxon>
        <taxon>Weeksellaceae</taxon>
        <taxon>Chishuiella</taxon>
    </lineage>
</organism>
<dbReference type="InterPro" id="IPR015946">
    <property type="entry name" value="KH_dom-like_a/b"/>
</dbReference>
<proteinExistence type="predicted"/>
<dbReference type="AlphaFoldDB" id="A0A1M6V569"/>
<dbReference type="SUPFAM" id="SSF82784">
    <property type="entry name" value="OsmC-like"/>
    <property type="match status" value="1"/>
</dbReference>
<dbReference type="InterPro" id="IPR036102">
    <property type="entry name" value="OsmC/Ohrsf"/>
</dbReference>